<dbReference type="GO" id="GO:0043015">
    <property type="term" value="F:gamma-tubulin binding"/>
    <property type="evidence" value="ECO:0007669"/>
    <property type="project" value="TreeGrafter"/>
</dbReference>
<dbReference type="PANTHER" id="PTHR46930">
    <property type="entry name" value="CDK5 REGULATORY SUBUNIT-ASSOCIATED PROTEIN 2"/>
    <property type="match status" value="1"/>
</dbReference>
<accession>A0A8S4AGE0</accession>
<dbReference type="GO" id="GO:0001578">
    <property type="term" value="P:microtubule bundle formation"/>
    <property type="evidence" value="ECO:0007669"/>
    <property type="project" value="TreeGrafter"/>
</dbReference>
<evidence type="ECO:0000256" key="1">
    <source>
        <dbReference type="ARBA" id="ARBA00004496"/>
    </source>
</evidence>
<sequence length="251" mass="29044">MVFFCSQQITALKKENFNLKLRIYFMEERMQQKCDDSTEDIFKTNIELKVELESMKRELAEKQELLVSASKALESLAGRESGEPQRVREQAQREMDALREAFNRRIADLEQSLQTAEEEVEKMASIAEQEKLRNINMEKQLQLLAPPNAFTPDNVLSPVQELQQALQEKDDIIKQLKITLTNQEAMIHQKGSGDQQTDALTAKQLSDLIAEKDEELKALRDELHREQDKTQPEQQVGGFWTYPLKITVKFC</sequence>
<feature type="coiled-coil region" evidence="3">
    <location>
        <begin position="45"/>
        <end position="133"/>
    </location>
</feature>
<dbReference type="GO" id="GO:0046600">
    <property type="term" value="P:negative regulation of centriole replication"/>
    <property type="evidence" value="ECO:0007669"/>
    <property type="project" value="TreeGrafter"/>
</dbReference>
<dbReference type="GO" id="GO:0090266">
    <property type="term" value="P:regulation of mitotic cell cycle spindle assembly checkpoint"/>
    <property type="evidence" value="ECO:0007669"/>
    <property type="project" value="TreeGrafter"/>
</dbReference>
<keyword evidence="6" id="KW-1185">Reference proteome</keyword>
<evidence type="ECO:0000259" key="4">
    <source>
        <dbReference type="Pfam" id="PF07989"/>
    </source>
</evidence>
<proteinExistence type="predicted"/>
<dbReference type="GO" id="GO:0000132">
    <property type="term" value="P:establishment of mitotic spindle orientation"/>
    <property type="evidence" value="ECO:0007669"/>
    <property type="project" value="TreeGrafter"/>
</dbReference>
<keyword evidence="2" id="KW-0963">Cytoplasm</keyword>
<dbReference type="GO" id="GO:0007059">
    <property type="term" value="P:chromosome segregation"/>
    <property type="evidence" value="ECO:0007669"/>
    <property type="project" value="TreeGrafter"/>
</dbReference>
<dbReference type="GO" id="GO:0007099">
    <property type="term" value="P:centriole replication"/>
    <property type="evidence" value="ECO:0007669"/>
    <property type="project" value="TreeGrafter"/>
</dbReference>
<dbReference type="GO" id="GO:0000242">
    <property type="term" value="C:pericentriolar material"/>
    <property type="evidence" value="ECO:0007669"/>
    <property type="project" value="TreeGrafter"/>
</dbReference>
<dbReference type="GO" id="GO:0097431">
    <property type="term" value="C:mitotic spindle pole"/>
    <property type="evidence" value="ECO:0007669"/>
    <property type="project" value="TreeGrafter"/>
</dbReference>
<dbReference type="GO" id="GO:0005737">
    <property type="term" value="C:cytoplasm"/>
    <property type="evidence" value="ECO:0007669"/>
    <property type="project" value="UniProtKB-SubCell"/>
</dbReference>
<dbReference type="AlphaFoldDB" id="A0A8S4AGE0"/>
<dbReference type="GO" id="GO:0008017">
    <property type="term" value="F:microtubule binding"/>
    <property type="evidence" value="ECO:0007669"/>
    <property type="project" value="TreeGrafter"/>
</dbReference>
<feature type="coiled-coil region" evidence="3">
    <location>
        <begin position="159"/>
        <end position="229"/>
    </location>
</feature>
<dbReference type="InterPro" id="IPR012943">
    <property type="entry name" value="Cnn_1N"/>
</dbReference>
<evidence type="ECO:0000256" key="2">
    <source>
        <dbReference type="ARBA" id="ARBA00022490"/>
    </source>
</evidence>
<reference evidence="5" key="1">
    <citation type="submission" date="2021-05" db="EMBL/GenBank/DDBJ databases">
        <authorList>
            <person name="Tigano A."/>
        </authorList>
    </citation>
    <scope>NUCLEOTIDE SEQUENCE</scope>
</reference>
<dbReference type="GO" id="GO:0035371">
    <property type="term" value="C:microtubule plus-end"/>
    <property type="evidence" value="ECO:0007669"/>
    <property type="project" value="TreeGrafter"/>
</dbReference>
<evidence type="ECO:0000313" key="5">
    <source>
        <dbReference type="EMBL" id="CAG5867679.1"/>
    </source>
</evidence>
<organism evidence="5 6">
    <name type="scientific">Menidia menidia</name>
    <name type="common">Atlantic silverside</name>
    <dbReference type="NCBI Taxonomy" id="238744"/>
    <lineage>
        <taxon>Eukaryota</taxon>
        <taxon>Metazoa</taxon>
        <taxon>Chordata</taxon>
        <taxon>Craniata</taxon>
        <taxon>Vertebrata</taxon>
        <taxon>Euteleostomi</taxon>
        <taxon>Actinopterygii</taxon>
        <taxon>Neopterygii</taxon>
        <taxon>Teleostei</taxon>
        <taxon>Neoteleostei</taxon>
        <taxon>Acanthomorphata</taxon>
        <taxon>Ovalentaria</taxon>
        <taxon>Atherinomorphae</taxon>
        <taxon>Atheriniformes</taxon>
        <taxon>Atherinopsidae</taxon>
        <taxon>Menidiinae</taxon>
        <taxon>Menidia</taxon>
    </lineage>
</organism>
<comment type="subcellular location">
    <subcellularLocation>
        <location evidence="1">Cytoplasm</location>
    </subcellularLocation>
</comment>
<dbReference type="EMBL" id="CAJRST010003335">
    <property type="protein sequence ID" value="CAG5867679.1"/>
    <property type="molecule type" value="Genomic_DNA"/>
</dbReference>
<dbReference type="Proteomes" id="UP000677803">
    <property type="component" value="Unassembled WGS sequence"/>
</dbReference>
<dbReference type="OrthoDB" id="10255000at2759"/>
<dbReference type="InterPro" id="IPR042791">
    <property type="entry name" value="CDK5RAP2"/>
</dbReference>
<evidence type="ECO:0000313" key="6">
    <source>
        <dbReference type="Proteomes" id="UP000677803"/>
    </source>
</evidence>
<name>A0A8S4AGE0_9TELE</name>
<protein>
    <submittedName>
        <fullName evidence="5">(Atlantic silverside) hypothetical protein</fullName>
    </submittedName>
</protein>
<keyword evidence="3" id="KW-0175">Coiled coil</keyword>
<gene>
    <name evidence="5" type="ORF">MMEN_LOCUS4461</name>
</gene>
<dbReference type="PANTHER" id="PTHR46930:SF1">
    <property type="entry name" value="CDK5 REGULATORY SUBUNIT-ASSOCIATED PROTEIN 2"/>
    <property type="match status" value="1"/>
</dbReference>
<evidence type="ECO:0000256" key="3">
    <source>
        <dbReference type="SAM" id="Coils"/>
    </source>
</evidence>
<feature type="domain" description="Centrosomin N-terminal motif 1" evidence="4">
    <location>
        <begin position="6"/>
        <end position="74"/>
    </location>
</feature>
<dbReference type="Pfam" id="PF07989">
    <property type="entry name" value="Cnn_1N"/>
    <property type="match status" value="1"/>
</dbReference>
<comment type="caution">
    <text evidence="5">The sequence shown here is derived from an EMBL/GenBank/DDBJ whole genome shotgun (WGS) entry which is preliminary data.</text>
</comment>